<dbReference type="EMBL" id="ML996090">
    <property type="protein sequence ID" value="KAF2150104.1"/>
    <property type="molecule type" value="Genomic_DNA"/>
</dbReference>
<dbReference type="InterPro" id="IPR029063">
    <property type="entry name" value="SAM-dependent_MTases_sf"/>
</dbReference>
<proteinExistence type="inferred from homology"/>
<dbReference type="GO" id="GO:0005783">
    <property type="term" value="C:endoplasmic reticulum"/>
    <property type="evidence" value="ECO:0007669"/>
    <property type="project" value="TreeGrafter"/>
</dbReference>
<comment type="caution">
    <text evidence="4">The sequence shown here is derived from an EMBL/GenBank/DDBJ whole genome shotgun (WGS) entry which is preliminary data.</text>
</comment>
<keyword evidence="4" id="KW-0489">Methyltransferase</keyword>
<organism evidence="4 5">
    <name type="scientific">Myriangium duriaei CBS 260.36</name>
    <dbReference type="NCBI Taxonomy" id="1168546"/>
    <lineage>
        <taxon>Eukaryota</taxon>
        <taxon>Fungi</taxon>
        <taxon>Dikarya</taxon>
        <taxon>Ascomycota</taxon>
        <taxon>Pezizomycotina</taxon>
        <taxon>Dothideomycetes</taxon>
        <taxon>Dothideomycetidae</taxon>
        <taxon>Myriangiales</taxon>
        <taxon>Myriangiaceae</taxon>
        <taxon>Myriangium</taxon>
    </lineage>
</organism>
<sequence length="298" mass="33446">MAQAATMEKYYSRLETRIGLKVLFGRASHHGFYEKGKKLPFPLSNGLRAMEEVLMGKLDVQSGERVLDAGCGAGVVAVNMAQQGINVHGVDILHRQVEIAHRNARAAGVQDKVHFSQGDYQSLKAKNDTFDAVFAIESLVHTPNASECMHEFYRVLKPGKKVVIFDVEHGGLKEMDHEVAQSILQIRHATAGKWPEFGDYQAWLEQAGFVDVEIEDLSENVVPLARFLRTLSAVPYAFIKPLGLVDHFPNTFAGHKMYSHRARKAWKYLAITARKPMVEVKVEMYGADPFADQKYFID</sequence>
<dbReference type="OrthoDB" id="540004at2759"/>
<dbReference type="GO" id="GO:0006696">
    <property type="term" value="P:ergosterol biosynthetic process"/>
    <property type="evidence" value="ECO:0007669"/>
    <property type="project" value="TreeGrafter"/>
</dbReference>
<evidence type="ECO:0000256" key="2">
    <source>
        <dbReference type="ARBA" id="ARBA00038188"/>
    </source>
</evidence>
<evidence type="ECO:0000313" key="4">
    <source>
        <dbReference type="EMBL" id="KAF2150104.1"/>
    </source>
</evidence>
<dbReference type="PANTHER" id="PTHR44068:SF1">
    <property type="entry name" value="HYPOTHETICAL LOC100005854"/>
    <property type="match status" value="1"/>
</dbReference>
<evidence type="ECO:0000256" key="1">
    <source>
        <dbReference type="ARBA" id="ARBA00022679"/>
    </source>
</evidence>
<reference evidence="4" key="1">
    <citation type="journal article" date="2020" name="Stud. Mycol.">
        <title>101 Dothideomycetes genomes: a test case for predicting lifestyles and emergence of pathogens.</title>
        <authorList>
            <person name="Haridas S."/>
            <person name="Albert R."/>
            <person name="Binder M."/>
            <person name="Bloem J."/>
            <person name="Labutti K."/>
            <person name="Salamov A."/>
            <person name="Andreopoulos B."/>
            <person name="Baker S."/>
            <person name="Barry K."/>
            <person name="Bills G."/>
            <person name="Bluhm B."/>
            <person name="Cannon C."/>
            <person name="Castanera R."/>
            <person name="Culley D."/>
            <person name="Daum C."/>
            <person name="Ezra D."/>
            <person name="Gonzalez J."/>
            <person name="Henrissat B."/>
            <person name="Kuo A."/>
            <person name="Liang C."/>
            <person name="Lipzen A."/>
            <person name="Lutzoni F."/>
            <person name="Magnuson J."/>
            <person name="Mondo S."/>
            <person name="Nolan M."/>
            <person name="Ohm R."/>
            <person name="Pangilinan J."/>
            <person name="Park H.-J."/>
            <person name="Ramirez L."/>
            <person name="Alfaro M."/>
            <person name="Sun H."/>
            <person name="Tritt A."/>
            <person name="Yoshinaga Y."/>
            <person name="Zwiers L.-H."/>
            <person name="Turgeon B."/>
            <person name="Goodwin S."/>
            <person name="Spatafora J."/>
            <person name="Crous P."/>
            <person name="Grigoriev I."/>
        </authorList>
    </citation>
    <scope>NUCLEOTIDE SEQUENCE</scope>
    <source>
        <strain evidence="4">CBS 260.36</strain>
    </source>
</reference>
<dbReference type="InterPro" id="IPR025714">
    <property type="entry name" value="Methyltranfer_dom"/>
</dbReference>
<dbReference type="Pfam" id="PF13847">
    <property type="entry name" value="Methyltransf_31"/>
    <property type="match status" value="1"/>
</dbReference>
<evidence type="ECO:0000313" key="5">
    <source>
        <dbReference type="Proteomes" id="UP000799439"/>
    </source>
</evidence>
<dbReference type="CDD" id="cd02440">
    <property type="entry name" value="AdoMet_MTases"/>
    <property type="match status" value="1"/>
</dbReference>
<feature type="domain" description="Methyltransferase" evidence="3">
    <location>
        <begin position="62"/>
        <end position="181"/>
    </location>
</feature>
<dbReference type="SUPFAM" id="SSF53335">
    <property type="entry name" value="S-adenosyl-L-methionine-dependent methyltransferases"/>
    <property type="match status" value="1"/>
</dbReference>
<comment type="similarity">
    <text evidence="2">Belongs to the class I-like SAM-binding methyltransferase superfamily. Erg6/SMT family.</text>
</comment>
<gene>
    <name evidence="4" type="ORF">K461DRAFT_281364</name>
</gene>
<protein>
    <submittedName>
        <fullName evidence="4">S-adenosyl-L-methionine-dependent methyltransferase</fullName>
    </submittedName>
</protein>
<dbReference type="GO" id="GO:0003838">
    <property type="term" value="F:sterol 24-C-methyltransferase activity"/>
    <property type="evidence" value="ECO:0007669"/>
    <property type="project" value="TreeGrafter"/>
</dbReference>
<keyword evidence="1" id="KW-0808">Transferase</keyword>
<keyword evidence="5" id="KW-1185">Reference proteome</keyword>
<dbReference type="GO" id="GO:0032259">
    <property type="term" value="P:methylation"/>
    <property type="evidence" value="ECO:0007669"/>
    <property type="project" value="UniProtKB-KW"/>
</dbReference>
<dbReference type="InterPro" id="IPR050447">
    <property type="entry name" value="Erg6_SMT_methyltransf"/>
</dbReference>
<dbReference type="Proteomes" id="UP000799439">
    <property type="component" value="Unassembled WGS sequence"/>
</dbReference>
<dbReference type="AlphaFoldDB" id="A0A9P4MHK3"/>
<evidence type="ECO:0000259" key="3">
    <source>
        <dbReference type="Pfam" id="PF13847"/>
    </source>
</evidence>
<dbReference type="Gene3D" id="3.40.50.150">
    <property type="entry name" value="Vaccinia Virus protein VP39"/>
    <property type="match status" value="1"/>
</dbReference>
<name>A0A9P4MHK3_9PEZI</name>
<accession>A0A9P4MHK3</accession>
<dbReference type="PANTHER" id="PTHR44068">
    <property type="entry name" value="ZGC:194242"/>
    <property type="match status" value="1"/>
</dbReference>